<dbReference type="InterPro" id="IPR011991">
    <property type="entry name" value="ArsR-like_HTH"/>
</dbReference>
<reference evidence="5 6" key="1">
    <citation type="submission" date="2017-09" db="EMBL/GenBank/DDBJ databases">
        <title>Large-scale bioinformatics analysis of Bacillus genomes uncovers conserved roles of natural products in bacterial physiology.</title>
        <authorList>
            <consortium name="Agbiome Team Llc"/>
            <person name="Bleich R.M."/>
            <person name="Grubbs K.J."/>
            <person name="Santa Maria K.C."/>
            <person name="Allen S.E."/>
            <person name="Farag S."/>
            <person name="Shank E.A."/>
            <person name="Bowers A."/>
        </authorList>
    </citation>
    <scope>NUCLEOTIDE SEQUENCE [LARGE SCALE GENOMIC DNA]</scope>
    <source>
        <strain evidence="5 6">AFS083043</strain>
    </source>
</reference>
<dbReference type="InterPro" id="IPR001845">
    <property type="entry name" value="HTH_ArsR_DNA-bd_dom"/>
</dbReference>
<proteinExistence type="predicted"/>
<dbReference type="Gene3D" id="1.10.10.10">
    <property type="entry name" value="Winged helix-like DNA-binding domain superfamily/Winged helix DNA-binding domain"/>
    <property type="match status" value="1"/>
</dbReference>
<dbReference type="SMART" id="SM00418">
    <property type="entry name" value="HTH_ARSR"/>
    <property type="match status" value="1"/>
</dbReference>
<dbReference type="NCBIfam" id="NF033788">
    <property type="entry name" value="HTH_metalloreg"/>
    <property type="match status" value="1"/>
</dbReference>
<dbReference type="InterPro" id="IPR036388">
    <property type="entry name" value="WH-like_DNA-bd_sf"/>
</dbReference>
<protein>
    <submittedName>
        <fullName evidence="5">Transcriptional regulator</fullName>
    </submittedName>
</protein>
<dbReference type="InterPro" id="IPR051081">
    <property type="entry name" value="HTH_MetalResp_TranReg"/>
</dbReference>
<evidence type="ECO:0000313" key="5">
    <source>
        <dbReference type="EMBL" id="PFK30381.1"/>
    </source>
</evidence>
<evidence type="ECO:0000256" key="1">
    <source>
        <dbReference type="ARBA" id="ARBA00023015"/>
    </source>
</evidence>
<comment type="caution">
    <text evidence="5">The sequence shown here is derived from an EMBL/GenBank/DDBJ whole genome shotgun (WGS) entry which is preliminary data.</text>
</comment>
<keyword evidence="2" id="KW-0238">DNA-binding</keyword>
<keyword evidence="3" id="KW-0804">Transcription</keyword>
<dbReference type="RefSeq" id="WP_098492634.1">
    <property type="nucleotide sequence ID" value="NZ_NUWN01000112.1"/>
</dbReference>
<dbReference type="InterPro" id="IPR045981">
    <property type="entry name" value="DUF5937"/>
</dbReference>
<dbReference type="GO" id="GO:0003700">
    <property type="term" value="F:DNA-binding transcription factor activity"/>
    <property type="evidence" value="ECO:0007669"/>
    <property type="project" value="InterPro"/>
</dbReference>
<dbReference type="EMBL" id="NUWN01000112">
    <property type="protein sequence ID" value="PFK30381.1"/>
    <property type="molecule type" value="Genomic_DNA"/>
</dbReference>
<dbReference type="InterPro" id="IPR036390">
    <property type="entry name" value="WH_DNA-bd_sf"/>
</dbReference>
<evidence type="ECO:0000256" key="2">
    <source>
        <dbReference type="ARBA" id="ARBA00023125"/>
    </source>
</evidence>
<name>A0A2B0LDP9_BACCE</name>
<dbReference type="PANTHER" id="PTHR33154">
    <property type="entry name" value="TRANSCRIPTIONAL REGULATOR, ARSR FAMILY"/>
    <property type="match status" value="1"/>
</dbReference>
<dbReference type="AlphaFoldDB" id="A0A2B0LDP9"/>
<accession>A0A2B0LDP9</accession>
<dbReference type="SUPFAM" id="SSF46785">
    <property type="entry name" value="Winged helix' DNA-binding domain"/>
    <property type="match status" value="1"/>
</dbReference>
<dbReference type="Pfam" id="PF19361">
    <property type="entry name" value="DUF5937"/>
    <property type="match status" value="1"/>
</dbReference>
<dbReference type="Pfam" id="PF01022">
    <property type="entry name" value="HTH_5"/>
    <property type="match status" value="1"/>
</dbReference>
<dbReference type="CDD" id="cd00090">
    <property type="entry name" value="HTH_ARSR"/>
    <property type="match status" value="1"/>
</dbReference>
<evidence type="ECO:0000259" key="4">
    <source>
        <dbReference type="PROSITE" id="PS50987"/>
    </source>
</evidence>
<dbReference type="GO" id="GO:0003677">
    <property type="term" value="F:DNA binding"/>
    <property type="evidence" value="ECO:0007669"/>
    <property type="project" value="UniProtKB-KW"/>
</dbReference>
<sequence>MGIEIIFPPYIANNKETLLQRIQFSFSPLNEMFRSMHVLNNPKHHGIHLPWIIEAKKKLTEDMQHDLQYFNLCFELGVPPTLLPGIYKSVFSIEEEMGLLSKKLTIKNARQILHELTVVSEHRENRFIPSLAKGVEWTDFSFSDKSNILEDLKRQPNVVFKRLLNFLTDYYQKVFSTIWEELKCELLNEIVKQTTLLKTRGFSAFINSLSSERISWIDNKNKLYLHKPFKTIYQMKSDESIIFMPSYFVWPHFFVDEIKEGIVIVYDSSIAREQAFPKQPIEKMVSTYRALGEPSRLQILKILQDRSLTTQSLAQICHLSEGAVSRHLQVLKKENLVTCRKDGKYVLYKSRSNIIQSLSNLITEVTAT</sequence>
<evidence type="ECO:0000256" key="3">
    <source>
        <dbReference type="ARBA" id="ARBA00023163"/>
    </source>
</evidence>
<dbReference type="PANTHER" id="PTHR33154:SF33">
    <property type="entry name" value="TRANSCRIPTIONAL REPRESSOR SDPR"/>
    <property type="match status" value="1"/>
</dbReference>
<keyword evidence="1" id="KW-0805">Transcription regulation</keyword>
<evidence type="ECO:0000313" key="6">
    <source>
        <dbReference type="Proteomes" id="UP000242656"/>
    </source>
</evidence>
<dbReference type="Proteomes" id="UP000242656">
    <property type="component" value="Unassembled WGS sequence"/>
</dbReference>
<feature type="domain" description="HTH arsR-type" evidence="4">
    <location>
        <begin position="276"/>
        <end position="368"/>
    </location>
</feature>
<organism evidence="5 6">
    <name type="scientific">Bacillus cereus</name>
    <dbReference type="NCBI Taxonomy" id="1396"/>
    <lineage>
        <taxon>Bacteria</taxon>
        <taxon>Bacillati</taxon>
        <taxon>Bacillota</taxon>
        <taxon>Bacilli</taxon>
        <taxon>Bacillales</taxon>
        <taxon>Bacillaceae</taxon>
        <taxon>Bacillus</taxon>
        <taxon>Bacillus cereus group</taxon>
    </lineage>
</organism>
<dbReference type="PROSITE" id="PS50987">
    <property type="entry name" value="HTH_ARSR_2"/>
    <property type="match status" value="1"/>
</dbReference>
<gene>
    <name evidence="5" type="ORF">COI93_22580</name>
</gene>
<dbReference type="PRINTS" id="PR00778">
    <property type="entry name" value="HTHARSR"/>
</dbReference>